<feature type="region of interest" description="Disordered" evidence="1">
    <location>
        <begin position="63"/>
        <end position="89"/>
    </location>
</feature>
<dbReference type="AlphaFoldDB" id="A0A2R6X489"/>
<dbReference type="Gramene" id="Mp3g11020.1">
    <property type="protein sequence ID" value="Mp3g11020.1.cds"/>
    <property type="gene ID" value="Mp3g11020"/>
</dbReference>
<evidence type="ECO:0000256" key="1">
    <source>
        <dbReference type="SAM" id="MobiDB-lite"/>
    </source>
</evidence>
<evidence type="ECO:0000313" key="3">
    <source>
        <dbReference type="Proteomes" id="UP000244005"/>
    </source>
</evidence>
<feature type="compositionally biased region" description="Polar residues" evidence="1">
    <location>
        <begin position="472"/>
        <end position="482"/>
    </location>
</feature>
<evidence type="ECO:0000313" key="2">
    <source>
        <dbReference type="EMBL" id="PTQ40920.1"/>
    </source>
</evidence>
<proteinExistence type="predicted"/>
<name>A0A2R6X489_MARPO</name>
<dbReference type="EMBL" id="KZ772709">
    <property type="protein sequence ID" value="PTQ40920.1"/>
    <property type="molecule type" value="Genomic_DNA"/>
</dbReference>
<feature type="region of interest" description="Disordered" evidence="1">
    <location>
        <begin position="459"/>
        <end position="482"/>
    </location>
</feature>
<feature type="compositionally biased region" description="Basic residues" evidence="1">
    <location>
        <begin position="222"/>
        <end position="231"/>
    </location>
</feature>
<feature type="compositionally biased region" description="Basic and acidic residues" evidence="1">
    <location>
        <begin position="301"/>
        <end position="345"/>
    </location>
</feature>
<feature type="region of interest" description="Disordered" evidence="1">
    <location>
        <begin position="292"/>
        <end position="351"/>
    </location>
</feature>
<protein>
    <submittedName>
        <fullName evidence="2">Uncharacterized protein</fullName>
    </submittedName>
</protein>
<feature type="region of interest" description="Disordered" evidence="1">
    <location>
        <begin position="196"/>
        <end position="247"/>
    </location>
</feature>
<feature type="compositionally biased region" description="Pro residues" evidence="1">
    <location>
        <begin position="234"/>
        <end position="247"/>
    </location>
</feature>
<accession>A0A2R6X489</accession>
<organism evidence="2 3">
    <name type="scientific">Marchantia polymorpha</name>
    <name type="common">Common liverwort</name>
    <name type="synonym">Marchantia aquatica</name>
    <dbReference type="NCBI Taxonomy" id="3197"/>
    <lineage>
        <taxon>Eukaryota</taxon>
        <taxon>Viridiplantae</taxon>
        <taxon>Streptophyta</taxon>
        <taxon>Embryophyta</taxon>
        <taxon>Marchantiophyta</taxon>
        <taxon>Marchantiopsida</taxon>
        <taxon>Marchantiidae</taxon>
        <taxon>Marchantiales</taxon>
        <taxon>Marchantiaceae</taxon>
        <taxon>Marchantia</taxon>
    </lineage>
</organism>
<sequence>MRIVAPVIDTIVHPRSKIVIQRQMRCYRRKHKLEDARNPRLHIGAEEDRNAINVIPCFKRCSPTSEKGTRGRGRKKEEKDLENQGSLEQPAGSIYRSDLAVARHPPRNVPLRGKGRGAGVIFPTTPIPLLPKSKPRELLLHPSLPLLPPSLPPSLLLPVSPLSRPVSLSCLSLPPSLPLRYAASLLFFILATEQHSTNRTTSKPPRSRTDQCCSRPPFPQTRSHKLSRKVSRTPSPPFLSAPPPPPAAAAAAAVSVLRARCTDSANGKWTHIYRGGCGREQCACTTNKAHAAGAASSGQQRPKETDSKEGGKEGRRALQADRAPKQTKTTEKERPVRAVGEREAGEGTAARRPIEQERCAMRAFKRGDCRCVGAGGATRHPRANRPFSALLQLGLIARSPFLPRLRSSPPLPRPGPFFPGGFPFLELCTASPVPSFRPSVRPVVAVVLLSPRRPARTWPPGESLANVPFPSSELTTPSTALQ</sequence>
<keyword evidence="3" id="KW-1185">Reference proteome</keyword>
<dbReference type="Proteomes" id="UP000244005">
    <property type="component" value="Unassembled WGS sequence"/>
</dbReference>
<gene>
    <name evidence="2" type="ORF">MARPO_0037s0094</name>
</gene>
<reference evidence="3" key="1">
    <citation type="journal article" date="2017" name="Cell">
        <title>Insights into land plant evolution garnered from the Marchantia polymorpha genome.</title>
        <authorList>
            <person name="Bowman J.L."/>
            <person name="Kohchi T."/>
            <person name="Yamato K.T."/>
            <person name="Jenkins J."/>
            <person name="Shu S."/>
            <person name="Ishizaki K."/>
            <person name="Yamaoka S."/>
            <person name="Nishihama R."/>
            <person name="Nakamura Y."/>
            <person name="Berger F."/>
            <person name="Adam C."/>
            <person name="Aki S.S."/>
            <person name="Althoff F."/>
            <person name="Araki T."/>
            <person name="Arteaga-Vazquez M.A."/>
            <person name="Balasubrmanian S."/>
            <person name="Barry K."/>
            <person name="Bauer D."/>
            <person name="Boehm C.R."/>
            <person name="Briginshaw L."/>
            <person name="Caballero-Perez J."/>
            <person name="Catarino B."/>
            <person name="Chen F."/>
            <person name="Chiyoda S."/>
            <person name="Chovatia M."/>
            <person name="Davies K.M."/>
            <person name="Delmans M."/>
            <person name="Demura T."/>
            <person name="Dierschke T."/>
            <person name="Dolan L."/>
            <person name="Dorantes-Acosta A.E."/>
            <person name="Eklund D.M."/>
            <person name="Florent S.N."/>
            <person name="Flores-Sandoval E."/>
            <person name="Fujiyama A."/>
            <person name="Fukuzawa H."/>
            <person name="Galik B."/>
            <person name="Grimanelli D."/>
            <person name="Grimwood J."/>
            <person name="Grossniklaus U."/>
            <person name="Hamada T."/>
            <person name="Haseloff J."/>
            <person name="Hetherington A.J."/>
            <person name="Higo A."/>
            <person name="Hirakawa Y."/>
            <person name="Hundley H.N."/>
            <person name="Ikeda Y."/>
            <person name="Inoue K."/>
            <person name="Inoue S.I."/>
            <person name="Ishida S."/>
            <person name="Jia Q."/>
            <person name="Kakita M."/>
            <person name="Kanazawa T."/>
            <person name="Kawai Y."/>
            <person name="Kawashima T."/>
            <person name="Kennedy M."/>
            <person name="Kinose K."/>
            <person name="Kinoshita T."/>
            <person name="Kohara Y."/>
            <person name="Koide E."/>
            <person name="Komatsu K."/>
            <person name="Kopischke S."/>
            <person name="Kubo M."/>
            <person name="Kyozuka J."/>
            <person name="Lagercrantz U."/>
            <person name="Lin S.S."/>
            <person name="Lindquist E."/>
            <person name="Lipzen A.M."/>
            <person name="Lu C.W."/>
            <person name="De Luna E."/>
            <person name="Martienssen R.A."/>
            <person name="Minamino N."/>
            <person name="Mizutani M."/>
            <person name="Mizutani M."/>
            <person name="Mochizuki N."/>
            <person name="Monte I."/>
            <person name="Mosher R."/>
            <person name="Nagasaki H."/>
            <person name="Nakagami H."/>
            <person name="Naramoto S."/>
            <person name="Nishitani K."/>
            <person name="Ohtani M."/>
            <person name="Okamoto T."/>
            <person name="Okumura M."/>
            <person name="Phillips J."/>
            <person name="Pollak B."/>
            <person name="Reinders A."/>
            <person name="Rovekamp M."/>
            <person name="Sano R."/>
            <person name="Sawa S."/>
            <person name="Schmid M.W."/>
            <person name="Shirakawa M."/>
            <person name="Solano R."/>
            <person name="Spunde A."/>
            <person name="Suetsugu N."/>
            <person name="Sugano S."/>
            <person name="Sugiyama A."/>
            <person name="Sun R."/>
            <person name="Suzuki Y."/>
            <person name="Takenaka M."/>
            <person name="Takezawa D."/>
            <person name="Tomogane H."/>
            <person name="Tsuzuki M."/>
            <person name="Ueda T."/>
            <person name="Umeda M."/>
            <person name="Ward J.M."/>
            <person name="Watanabe Y."/>
            <person name="Yazaki K."/>
            <person name="Yokoyama R."/>
            <person name="Yoshitake Y."/>
            <person name="Yotsui I."/>
            <person name="Zachgo S."/>
            <person name="Schmutz J."/>
        </authorList>
    </citation>
    <scope>NUCLEOTIDE SEQUENCE [LARGE SCALE GENOMIC DNA]</scope>
    <source>
        <strain evidence="3">Tak-1</strain>
    </source>
</reference>